<dbReference type="EMBL" id="JXTC01000604">
    <property type="protein sequence ID" value="PON43940.1"/>
    <property type="molecule type" value="Genomic_DNA"/>
</dbReference>
<evidence type="ECO:0000313" key="2">
    <source>
        <dbReference type="Proteomes" id="UP000237000"/>
    </source>
</evidence>
<dbReference type="InParanoid" id="A0A2P5B579"/>
<name>A0A2P5B579_TREOI</name>
<proteinExistence type="predicted"/>
<sequence>MCEAGKIWSILHTAIIEYKEKSDKTLSLVGTEHMDDEMCQSHPYMIYQPVVSDNIDRLPSIVYDKGQVETNETQ</sequence>
<accession>A0A2P5B579</accession>
<dbReference type="AlphaFoldDB" id="A0A2P5B579"/>
<reference evidence="2" key="1">
    <citation type="submission" date="2016-06" db="EMBL/GenBank/DDBJ databases">
        <title>Parallel loss of symbiosis genes in relatives of nitrogen-fixing non-legume Parasponia.</title>
        <authorList>
            <person name="Van Velzen R."/>
            <person name="Holmer R."/>
            <person name="Bu F."/>
            <person name="Rutten L."/>
            <person name="Van Zeijl A."/>
            <person name="Liu W."/>
            <person name="Santuari L."/>
            <person name="Cao Q."/>
            <person name="Sharma T."/>
            <person name="Shen D."/>
            <person name="Roswanjaya Y."/>
            <person name="Wardhani T."/>
            <person name="Kalhor M.S."/>
            <person name="Jansen J."/>
            <person name="Van den Hoogen J."/>
            <person name="Gungor B."/>
            <person name="Hartog M."/>
            <person name="Hontelez J."/>
            <person name="Verver J."/>
            <person name="Yang W.-C."/>
            <person name="Schijlen E."/>
            <person name="Repin R."/>
            <person name="Schilthuizen M."/>
            <person name="Schranz E."/>
            <person name="Heidstra R."/>
            <person name="Miyata K."/>
            <person name="Fedorova E."/>
            <person name="Kohlen W."/>
            <person name="Bisseling T."/>
            <person name="Smit S."/>
            <person name="Geurts R."/>
        </authorList>
    </citation>
    <scope>NUCLEOTIDE SEQUENCE [LARGE SCALE GENOMIC DNA]</scope>
    <source>
        <strain evidence="2">cv. RG33-2</strain>
    </source>
</reference>
<protein>
    <submittedName>
        <fullName evidence="1">Uncharacterized protein</fullName>
    </submittedName>
</protein>
<feature type="non-terminal residue" evidence="1">
    <location>
        <position position="74"/>
    </location>
</feature>
<evidence type="ECO:0000313" key="1">
    <source>
        <dbReference type="EMBL" id="PON43940.1"/>
    </source>
</evidence>
<comment type="caution">
    <text evidence="1">The sequence shown here is derived from an EMBL/GenBank/DDBJ whole genome shotgun (WGS) entry which is preliminary data.</text>
</comment>
<dbReference type="Proteomes" id="UP000237000">
    <property type="component" value="Unassembled WGS sequence"/>
</dbReference>
<gene>
    <name evidence="1" type="ORF">TorRG33x02_332370</name>
</gene>
<keyword evidence="2" id="KW-1185">Reference proteome</keyword>
<organism evidence="1 2">
    <name type="scientific">Trema orientale</name>
    <name type="common">Charcoal tree</name>
    <name type="synonym">Celtis orientalis</name>
    <dbReference type="NCBI Taxonomy" id="63057"/>
    <lineage>
        <taxon>Eukaryota</taxon>
        <taxon>Viridiplantae</taxon>
        <taxon>Streptophyta</taxon>
        <taxon>Embryophyta</taxon>
        <taxon>Tracheophyta</taxon>
        <taxon>Spermatophyta</taxon>
        <taxon>Magnoliopsida</taxon>
        <taxon>eudicotyledons</taxon>
        <taxon>Gunneridae</taxon>
        <taxon>Pentapetalae</taxon>
        <taxon>rosids</taxon>
        <taxon>fabids</taxon>
        <taxon>Rosales</taxon>
        <taxon>Cannabaceae</taxon>
        <taxon>Trema</taxon>
    </lineage>
</organism>